<keyword evidence="5" id="KW-0067">ATP-binding</keyword>
<dbReference type="CDD" id="cd17922">
    <property type="entry name" value="DEXHc_LHR-like"/>
    <property type="match status" value="1"/>
</dbReference>
<dbReference type="SMART" id="SM00487">
    <property type="entry name" value="DEXDc"/>
    <property type="match status" value="1"/>
</dbReference>
<feature type="domain" description="Helicase C-terminal" evidence="11">
    <location>
        <begin position="270"/>
        <end position="423"/>
    </location>
</feature>
<dbReference type="InterPro" id="IPR013701">
    <property type="entry name" value="Lhr-like_DEAD/DEAH_assoc"/>
</dbReference>
<keyword evidence="3" id="KW-0378">Hydrolase</keyword>
<dbReference type="InterPro" id="IPR045628">
    <property type="entry name" value="Lhr_WH_dom"/>
</dbReference>
<evidence type="ECO:0000259" key="11">
    <source>
        <dbReference type="PROSITE" id="PS51194"/>
    </source>
</evidence>
<dbReference type="Pfam" id="PF00270">
    <property type="entry name" value="DEAD"/>
    <property type="match status" value="1"/>
</dbReference>
<dbReference type="PROSITE" id="PS51192">
    <property type="entry name" value="HELICASE_ATP_BIND_1"/>
    <property type="match status" value="1"/>
</dbReference>
<dbReference type="Proteomes" id="UP000010469">
    <property type="component" value="Chromosome"/>
</dbReference>
<evidence type="ECO:0000256" key="1">
    <source>
        <dbReference type="ARBA" id="ARBA00022741"/>
    </source>
</evidence>
<dbReference type="Pfam" id="PF08494">
    <property type="entry name" value="DEAD_assoc"/>
    <property type="match status" value="1"/>
</dbReference>
<keyword evidence="13" id="KW-1185">Reference proteome</keyword>
<evidence type="ECO:0000313" key="12">
    <source>
        <dbReference type="EMBL" id="AFZ71266.1"/>
    </source>
</evidence>
<organism evidence="12 13">
    <name type="scientific">Caldisphaera lagunensis (strain DSM 15908 / JCM 11604 / ANMR 0165 / IC-154)</name>
    <dbReference type="NCBI Taxonomy" id="1056495"/>
    <lineage>
        <taxon>Archaea</taxon>
        <taxon>Thermoproteota</taxon>
        <taxon>Thermoprotei</taxon>
        <taxon>Acidilobales</taxon>
        <taxon>Caldisphaeraceae</taxon>
        <taxon>Caldisphaera</taxon>
    </lineage>
</organism>
<keyword evidence="1" id="KW-0547">Nucleotide-binding</keyword>
<dbReference type="PANTHER" id="PTHR47962:SF6">
    <property type="entry name" value="LARGE HELICASE-RELATED PROTEIN"/>
    <property type="match status" value="1"/>
</dbReference>
<dbReference type="InterPro" id="IPR027417">
    <property type="entry name" value="P-loop_NTPase"/>
</dbReference>
<evidence type="ECO:0000256" key="9">
    <source>
        <dbReference type="ARBA" id="ARBA00093467"/>
    </source>
</evidence>
<dbReference type="STRING" id="1056495.Calag_1568"/>
<dbReference type="KEGG" id="clg:Calag_1568"/>
<dbReference type="FunCoup" id="L0ABM3">
    <property type="interactions" value="7"/>
</dbReference>
<evidence type="ECO:0000256" key="7">
    <source>
        <dbReference type="ARBA" id="ARBA00023204"/>
    </source>
</evidence>
<dbReference type="EMBL" id="CP003378">
    <property type="protein sequence ID" value="AFZ71266.1"/>
    <property type="molecule type" value="Genomic_DNA"/>
</dbReference>
<dbReference type="PROSITE" id="PS51194">
    <property type="entry name" value="HELICASE_CTER"/>
    <property type="match status" value="1"/>
</dbReference>
<dbReference type="SUPFAM" id="SSF52540">
    <property type="entry name" value="P-loop containing nucleoside triphosphate hydrolases"/>
    <property type="match status" value="1"/>
</dbReference>
<name>L0ABM3_CALLD</name>
<evidence type="ECO:0000256" key="5">
    <source>
        <dbReference type="ARBA" id="ARBA00022840"/>
    </source>
</evidence>
<evidence type="ECO:0000256" key="3">
    <source>
        <dbReference type="ARBA" id="ARBA00022801"/>
    </source>
</evidence>
<dbReference type="Gene3D" id="3.40.50.300">
    <property type="entry name" value="P-loop containing nucleotide triphosphate hydrolases"/>
    <property type="match status" value="2"/>
</dbReference>
<dbReference type="GO" id="GO:0140097">
    <property type="term" value="F:catalytic activity, acting on DNA"/>
    <property type="evidence" value="ECO:0007669"/>
    <property type="project" value="UniProtKB-ARBA"/>
</dbReference>
<dbReference type="GO" id="GO:0005524">
    <property type="term" value="F:ATP binding"/>
    <property type="evidence" value="ECO:0007669"/>
    <property type="project" value="UniProtKB-KW"/>
</dbReference>
<dbReference type="InterPro" id="IPR052511">
    <property type="entry name" value="ATP-dep_Helicase"/>
</dbReference>
<dbReference type="SMART" id="SM00490">
    <property type="entry name" value="HELICc"/>
    <property type="match status" value="1"/>
</dbReference>
<keyword evidence="8" id="KW-0413">Isomerase</keyword>
<dbReference type="GO" id="GO:0003677">
    <property type="term" value="F:DNA binding"/>
    <property type="evidence" value="ECO:0007669"/>
    <property type="project" value="UniProtKB-KW"/>
</dbReference>
<dbReference type="GO" id="GO:0004386">
    <property type="term" value="F:helicase activity"/>
    <property type="evidence" value="ECO:0007669"/>
    <property type="project" value="UniProtKB-KW"/>
</dbReference>
<dbReference type="GO" id="GO:0006281">
    <property type="term" value="P:DNA repair"/>
    <property type="evidence" value="ECO:0007669"/>
    <property type="project" value="UniProtKB-KW"/>
</dbReference>
<dbReference type="Pfam" id="PF19306">
    <property type="entry name" value="WHD_Lhr"/>
    <property type="match status" value="1"/>
</dbReference>
<dbReference type="InterPro" id="IPR011545">
    <property type="entry name" value="DEAD/DEAH_box_helicase_dom"/>
</dbReference>
<keyword evidence="2" id="KW-0227">DNA damage</keyword>
<evidence type="ECO:0000259" key="10">
    <source>
        <dbReference type="PROSITE" id="PS51192"/>
    </source>
</evidence>
<reference evidence="13" key="1">
    <citation type="submission" date="2012-03" db="EMBL/GenBank/DDBJ databases">
        <title>Complete genome of Caldisphaera lagunensis DSM 15908.</title>
        <authorList>
            <person name="Lucas S."/>
            <person name="Copeland A."/>
            <person name="Lapidus A."/>
            <person name="Glavina del Rio T."/>
            <person name="Dalin E."/>
            <person name="Tice H."/>
            <person name="Bruce D."/>
            <person name="Goodwin L."/>
            <person name="Pitluck S."/>
            <person name="Peters L."/>
            <person name="Mikhailova N."/>
            <person name="Teshima H."/>
            <person name="Kyrpides N."/>
            <person name="Mavromatis K."/>
            <person name="Ivanova N."/>
            <person name="Brettin T."/>
            <person name="Detter J.C."/>
            <person name="Han C."/>
            <person name="Larimer F."/>
            <person name="Land M."/>
            <person name="Hauser L."/>
            <person name="Markowitz V."/>
            <person name="Cheng J.-F."/>
            <person name="Hugenholtz P."/>
            <person name="Woyke T."/>
            <person name="Wu D."/>
            <person name="Spring S."/>
            <person name="Schroeder M."/>
            <person name="Brambilla E."/>
            <person name="Klenk H.-P."/>
            <person name="Eisen J.A."/>
        </authorList>
    </citation>
    <scope>NUCLEOTIDE SEQUENCE [LARGE SCALE GENOMIC DNA]</scope>
    <source>
        <strain evidence="13">DSM 15908 / JCM 11604 / IC-154</strain>
    </source>
</reference>
<dbReference type="CDD" id="cd18796">
    <property type="entry name" value="SF2_C_LHR"/>
    <property type="match status" value="1"/>
</dbReference>
<gene>
    <name evidence="12" type="ordered locus">Calag_1568</name>
</gene>
<evidence type="ECO:0000256" key="4">
    <source>
        <dbReference type="ARBA" id="ARBA00022806"/>
    </source>
</evidence>
<dbReference type="InParanoid" id="L0ABM3"/>
<dbReference type="InterPro" id="IPR014001">
    <property type="entry name" value="Helicase_ATP-bd"/>
</dbReference>
<evidence type="ECO:0000256" key="6">
    <source>
        <dbReference type="ARBA" id="ARBA00023125"/>
    </source>
</evidence>
<sequence>MEDDEILNLLRPYVKEWFIKKFGTFTDPQRYAIPLIKQGKNVLISSPTGTGKTLSVFLAIIDDLFKMSEEGVLQNQIYAIYISPLRALDNDMEKNLLIPLREIYQLANEKYNISEINVGVRTSDTPANIKQKMLRSPPHILITTPESLSISLSAPKFKERLSTAKWVVVDEIHEIASSKRGAHLSLSLERLDYLVSNKTGKNLQRIGLSATISPLEEVAKFLGGYKDGKPREVEIVDARFSKPFDIRVITPKTDLIHGSAEEINNEIYETIADLVKNAKTSLIFTNTRSATERVSYKLKKLLASKNMIDLDEIEAHHSSLSREVRLNVEEKLKKGQLRVVVSSTSLELGIDIGYIDLVILLSSPKSVSRLLQRIGRAGHHITQISKGRIIVVDRDDLIECTVLAKSALDRQIDNVRIPMNPLDVLSQQLVGMSIDQKWNLDEAYELIKRSYNYNSLGWEDFMSVISYLSGKYGLENEKVFPKIWYDENEKVFGRKRGARMIYQLNSGTIPDEAKVRVMTTDGKYVGNLEEEFVEILEEGDIFILGGKTFKFLKSKGMEIIVESAEGKRPTVPEWFSEMLPLSFDSAIKVGEFREKIGKLIMDKKIDEAKKILMNEYLLEEHASNEVIRYIWEQLAYVGIIPGNKNILIEYFKDEEGWNIVFHMLFGRRANDALSRAYASILSNYLNVPVKITVTDNGFMLSYQYNEKTLNLEVINMLIKDVNPKNFRNILENAIKRTEMMRRRFRHVAQRSFMILRRYKGWERSPERMQLNAQKLLDVLLEEMPDLPIIKETLREILEDYMDIKAATKVLEWIENNQIKVNIKGPLPYPSPFAHSIVAKGFSDVVLMEDRRKLISLLHDKIMELINSSNVNINLK</sequence>
<dbReference type="InterPro" id="IPR017170">
    <property type="entry name" value="Lhr-like"/>
</dbReference>
<feature type="domain" description="Helicase ATP-binding" evidence="10">
    <location>
        <begin position="33"/>
        <end position="230"/>
    </location>
</feature>
<dbReference type="PANTHER" id="PTHR47962">
    <property type="entry name" value="ATP-DEPENDENT HELICASE LHR-RELATED-RELATED"/>
    <property type="match status" value="1"/>
</dbReference>
<evidence type="ECO:0000313" key="13">
    <source>
        <dbReference type="Proteomes" id="UP000010469"/>
    </source>
</evidence>
<dbReference type="HOGENOM" id="CLU_002025_0_0_2"/>
<comment type="similarity">
    <text evidence="9">Belongs to the Lhr helicase family. Lhr-Core subfamily.</text>
</comment>
<dbReference type="AlphaFoldDB" id="L0ABM3"/>
<dbReference type="eggNOG" id="arCOG00557">
    <property type="taxonomic scope" value="Archaea"/>
</dbReference>
<evidence type="ECO:0000256" key="8">
    <source>
        <dbReference type="ARBA" id="ARBA00023235"/>
    </source>
</evidence>
<dbReference type="NCBIfam" id="NF010338">
    <property type="entry name" value="PRK13767.1"/>
    <property type="match status" value="1"/>
</dbReference>
<protein>
    <submittedName>
        <fullName evidence="12">Lhr-like helicase</fullName>
    </submittedName>
</protein>
<keyword evidence="7" id="KW-0234">DNA repair</keyword>
<keyword evidence="6" id="KW-0238">DNA-binding</keyword>
<dbReference type="PIRSF" id="PIRSF037307">
    <property type="entry name" value="Lhr-like_helic_prd"/>
    <property type="match status" value="1"/>
</dbReference>
<proteinExistence type="inferred from homology"/>
<evidence type="ECO:0000256" key="2">
    <source>
        <dbReference type="ARBA" id="ARBA00022763"/>
    </source>
</evidence>
<keyword evidence="4 12" id="KW-0347">Helicase</keyword>
<dbReference type="Pfam" id="PF00271">
    <property type="entry name" value="Helicase_C"/>
    <property type="match status" value="1"/>
</dbReference>
<accession>L0ABM3</accession>
<dbReference type="GO" id="GO:0016887">
    <property type="term" value="F:ATP hydrolysis activity"/>
    <property type="evidence" value="ECO:0007669"/>
    <property type="project" value="TreeGrafter"/>
</dbReference>
<dbReference type="InterPro" id="IPR001650">
    <property type="entry name" value="Helicase_C-like"/>
</dbReference>